<evidence type="ECO:0000256" key="1">
    <source>
        <dbReference type="ARBA" id="ARBA00022552"/>
    </source>
</evidence>
<evidence type="ECO:0000313" key="12">
    <source>
        <dbReference type="EMBL" id="RHZ10043.1"/>
    </source>
</evidence>
<dbReference type="SUPFAM" id="SSF53335">
    <property type="entry name" value="S-adenosyl-L-methionine-dependent methyltransferases"/>
    <property type="match status" value="1"/>
</dbReference>
<feature type="binding site" evidence="7">
    <location>
        <position position="257"/>
    </location>
    <ligand>
        <name>S-adenosyl-L-methionine</name>
        <dbReference type="ChEBI" id="CHEBI:59789"/>
    </ligand>
</feature>
<comment type="similarity">
    <text evidence="6 7 8">Belongs to the class I-like SAM-binding methyltransferase superfamily. rRNA adenine N(6)-methyltransferase family.</text>
</comment>
<dbReference type="InterPro" id="IPR029063">
    <property type="entry name" value="SAM-dependent_MTases_sf"/>
</dbReference>
<evidence type="ECO:0000256" key="9">
    <source>
        <dbReference type="SAM" id="MobiDB-lite"/>
    </source>
</evidence>
<dbReference type="Gene3D" id="1.10.8.480">
    <property type="match status" value="1"/>
</dbReference>
<evidence type="ECO:0000256" key="7">
    <source>
        <dbReference type="PROSITE-ProRule" id="PRU01026"/>
    </source>
</evidence>
<gene>
    <name evidence="12" type="ORF">DYB31_003226</name>
    <name evidence="11" type="ORF">DYB36_006788</name>
</gene>
<dbReference type="InterPro" id="IPR020596">
    <property type="entry name" value="rRNA_Ade_Mease_Trfase_CS"/>
</dbReference>
<dbReference type="CDD" id="cd02440">
    <property type="entry name" value="AdoMet_MTases"/>
    <property type="match status" value="1"/>
</dbReference>
<keyword evidence="3 7" id="KW-0808">Transferase</keyword>
<feature type="binding site" evidence="7">
    <location>
        <position position="285"/>
    </location>
    <ligand>
        <name>S-adenosyl-L-methionine</name>
        <dbReference type="ChEBI" id="CHEBI:59789"/>
    </ligand>
</feature>
<dbReference type="PROSITE" id="PS51689">
    <property type="entry name" value="SAM_RNA_A_N6_MT"/>
    <property type="match status" value="1"/>
</dbReference>
<dbReference type="Proteomes" id="UP000266196">
    <property type="component" value="Unassembled WGS sequence"/>
</dbReference>
<feature type="binding site" evidence="7">
    <location>
        <position position="211"/>
    </location>
    <ligand>
        <name>S-adenosyl-L-methionine</name>
        <dbReference type="ChEBI" id="CHEBI:59789"/>
    </ligand>
</feature>
<evidence type="ECO:0000256" key="3">
    <source>
        <dbReference type="ARBA" id="ARBA00022679"/>
    </source>
</evidence>
<dbReference type="VEuPathDB" id="FungiDB:H257_11072"/>
<accession>A0A397AA34</accession>
<feature type="binding site" evidence="7">
    <location>
        <position position="300"/>
    </location>
    <ligand>
        <name>S-adenosyl-L-methionine</name>
        <dbReference type="ChEBI" id="CHEBI:59789"/>
    </ligand>
</feature>
<dbReference type="InterPro" id="IPR001737">
    <property type="entry name" value="KsgA/Erm"/>
</dbReference>
<keyword evidence="5 7" id="KW-0694">RNA-binding</keyword>
<evidence type="ECO:0000256" key="6">
    <source>
        <dbReference type="ARBA" id="ARBA00061109"/>
    </source>
</evidence>
<feature type="domain" description="Ribosomal RNA adenine methylase transferase N-terminal" evidence="10">
    <location>
        <begin position="216"/>
        <end position="385"/>
    </location>
</feature>
<keyword evidence="1 8" id="KW-0698">rRNA processing</keyword>
<dbReference type="EMBL" id="QUTE01011384">
    <property type="protein sequence ID" value="RHZ10043.1"/>
    <property type="molecule type" value="Genomic_DNA"/>
</dbReference>
<evidence type="ECO:0000313" key="11">
    <source>
        <dbReference type="EMBL" id="RHY02507.1"/>
    </source>
</evidence>
<dbReference type="VEuPathDB" id="FungiDB:H257_11074"/>
<feature type="binding site" evidence="7">
    <location>
        <position position="236"/>
    </location>
    <ligand>
        <name>S-adenosyl-L-methionine</name>
        <dbReference type="ChEBI" id="CHEBI:59789"/>
    </ligand>
</feature>
<dbReference type="AlphaFoldDB" id="A0A397AA34"/>
<dbReference type="Pfam" id="PF00398">
    <property type="entry name" value="RrnaAD"/>
    <property type="match status" value="1"/>
</dbReference>
<feature type="binding site" evidence="7">
    <location>
        <position position="209"/>
    </location>
    <ligand>
        <name>S-adenosyl-L-methionine</name>
        <dbReference type="ChEBI" id="CHEBI:59789"/>
    </ligand>
</feature>
<dbReference type="EC" id="2.1.1.-" evidence="8"/>
<organism evidence="11 13">
    <name type="scientific">Aphanomyces astaci</name>
    <name type="common">Crayfish plague agent</name>
    <dbReference type="NCBI Taxonomy" id="112090"/>
    <lineage>
        <taxon>Eukaryota</taxon>
        <taxon>Sar</taxon>
        <taxon>Stramenopiles</taxon>
        <taxon>Oomycota</taxon>
        <taxon>Saprolegniomycetes</taxon>
        <taxon>Saprolegniales</taxon>
        <taxon>Verrucalvaceae</taxon>
        <taxon>Aphanomyces</taxon>
    </lineage>
</organism>
<evidence type="ECO:0000256" key="8">
    <source>
        <dbReference type="RuleBase" id="RU362106"/>
    </source>
</evidence>
<sequence>MAKSIRSKIKKYWRRELRATIGKADLEKKEAKVQAELKKAIDSQQGSSFAGLKAAFGSVKPVQVSPEVDESMTEGAVEAALLNNEIKLTNRKDNAELAKKKKGAGKPAKKKFVHFHTLRKKGADLGDTFVQRDGAEAVADSGGAAREGLDADIKVSDSCLKLLGDGQSSMPKEKKPKRRHNVSTAQAAGASQNSRGRTLATPNTDLGQHFLKNPAIAAEIVAKAAIRSTDICLEVGPGTGNITMKLLEQAKKVIAVEFDPRMIAEVQKRVQNTEFVQRLHIIHGDAIKVQLPFFDVCVANLPYQISSPFVFKLLSHRPMFRCAVVMFQEEFAKRLSARPGDELYCRLSVNTQLLAKVDQLIKVGRSNFRPPPKVESRVVRIEPKNPPPPVNFTEWDGMVKIIFNRKNKTLRASFCTKPVLKVLEDNYKTFCSLNNVAVDPTFDIKMLVEEVLVQTNYSDQRGSKMDLDDFLVLLNAFNSRHVHFS</sequence>
<reference evidence="13 14" key="1">
    <citation type="submission" date="2018-08" db="EMBL/GenBank/DDBJ databases">
        <title>Aphanomyces genome sequencing and annotation.</title>
        <authorList>
            <person name="Minardi D."/>
            <person name="Oidtmann B."/>
            <person name="Van Der Giezen M."/>
            <person name="Studholme D.J."/>
        </authorList>
    </citation>
    <scope>NUCLEOTIDE SEQUENCE [LARGE SCALE GENOMIC DNA]</scope>
    <source>
        <strain evidence="12 14">197901</strain>
        <strain evidence="11 13">Kv</strain>
    </source>
</reference>
<keyword evidence="2 7" id="KW-0489">Methyltransferase</keyword>
<evidence type="ECO:0000259" key="10">
    <source>
        <dbReference type="SMART" id="SM00650"/>
    </source>
</evidence>
<dbReference type="Proteomes" id="UP000265427">
    <property type="component" value="Unassembled WGS sequence"/>
</dbReference>
<feature type="compositionally biased region" description="Polar residues" evidence="9">
    <location>
        <begin position="182"/>
        <end position="204"/>
    </location>
</feature>
<keyword evidence="4 7" id="KW-0949">S-adenosyl-L-methionine</keyword>
<name>A0A397AA34_APHAT</name>
<proteinExistence type="inferred from homology"/>
<evidence type="ECO:0000313" key="14">
    <source>
        <dbReference type="Proteomes" id="UP000266196"/>
    </source>
</evidence>
<dbReference type="FunFam" id="3.40.50.150:FF:000007">
    <property type="entry name" value="rRNA adenine N(6)-methyltransferase"/>
    <property type="match status" value="1"/>
</dbReference>
<dbReference type="PANTHER" id="PTHR11727">
    <property type="entry name" value="DIMETHYLADENOSINE TRANSFERASE"/>
    <property type="match status" value="1"/>
</dbReference>
<dbReference type="Gene3D" id="3.40.50.150">
    <property type="entry name" value="Vaccinia Virus protein VP39"/>
    <property type="match status" value="1"/>
</dbReference>
<dbReference type="PROSITE" id="PS01131">
    <property type="entry name" value="RRNA_A_DIMETH"/>
    <property type="match status" value="1"/>
</dbReference>
<feature type="region of interest" description="Disordered" evidence="9">
    <location>
        <begin position="164"/>
        <end position="204"/>
    </location>
</feature>
<dbReference type="EMBL" id="QUSZ01007465">
    <property type="protein sequence ID" value="RHY02507.1"/>
    <property type="molecule type" value="Genomic_DNA"/>
</dbReference>
<evidence type="ECO:0000256" key="2">
    <source>
        <dbReference type="ARBA" id="ARBA00022603"/>
    </source>
</evidence>
<evidence type="ECO:0000256" key="4">
    <source>
        <dbReference type="ARBA" id="ARBA00022691"/>
    </source>
</evidence>
<dbReference type="SMART" id="SM00650">
    <property type="entry name" value="rADc"/>
    <property type="match status" value="1"/>
</dbReference>
<dbReference type="PANTHER" id="PTHR11727:SF7">
    <property type="entry name" value="DIMETHYLADENOSINE TRANSFERASE-RELATED"/>
    <property type="match status" value="1"/>
</dbReference>
<dbReference type="GO" id="GO:0003723">
    <property type="term" value="F:RNA binding"/>
    <property type="evidence" value="ECO:0007669"/>
    <property type="project" value="UniProtKB-UniRule"/>
</dbReference>
<evidence type="ECO:0000256" key="5">
    <source>
        <dbReference type="ARBA" id="ARBA00022884"/>
    </source>
</evidence>
<evidence type="ECO:0000313" key="13">
    <source>
        <dbReference type="Proteomes" id="UP000265427"/>
    </source>
</evidence>
<protein>
    <recommendedName>
        <fullName evidence="8">rRNA adenine N(6)-methyltransferase</fullName>
        <ecNumber evidence="8">2.1.1.-</ecNumber>
    </recommendedName>
</protein>
<dbReference type="InterPro" id="IPR020598">
    <property type="entry name" value="rRNA_Ade_methylase_Trfase_N"/>
</dbReference>
<dbReference type="InterPro" id="IPR011530">
    <property type="entry name" value="rRNA_adenine_dimethylase"/>
</dbReference>
<comment type="caution">
    <text evidence="11">The sequence shown here is derived from an EMBL/GenBank/DDBJ whole genome shotgun (WGS) entry which is preliminary data.</text>
</comment>
<dbReference type="NCBIfam" id="TIGR00755">
    <property type="entry name" value="ksgA"/>
    <property type="match status" value="1"/>
</dbReference>
<dbReference type="GO" id="GO:0000179">
    <property type="term" value="F:rRNA (adenine-N6,N6-)-dimethyltransferase activity"/>
    <property type="evidence" value="ECO:0007669"/>
    <property type="project" value="UniProtKB-UniRule"/>
</dbReference>